<dbReference type="FunFam" id="1.25.70.10:FF:000014">
    <property type="entry name" value="Transcription termination factor MTEF18, mitochondrial"/>
    <property type="match status" value="1"/>
</dbReference>
<dbReference type="Gene3D" id="1.25.70.10">
    <property type="entry name" value="Transcription termination factor 3, mitochondrial"/>
    <property type="match status" value="2"/>
</dbReference>
<dbReference type="GO" id="GO:0003676">
    <property type="term" value="F:nucleic acid binding"/>
    <property type="evidence" value="ECO:0007669"/>
    <property type="project" value="InterPro"/>
</dbReference>
<keyword evidence="2" id="KW-0804">Transcription</keyword>
<dbReference type="FunFam" id="1.25.70.10:FF:000019">
    <property type="entry name" value="mTERF family protein"/>
    <property type="match status" value="1"/>
</dbReference>
<comment type="similarity">
    <text evidence="1">Belongs to the mTERF family.</text>
</comment>
<sequence length="659" mass="75474">MQHRPSDVAGHLSLQKALRRKGEENCKAISFELGRLRRPSPFSLVDRNNLKNQLKLSKASLFSVFDDHWCVKKGTLHLCRALQDKRSVFSTWASRVCSRNQFETSKILYFCSKGTLFREKLFSLSVLRGLCTDSRKRDSNFSQKNTQAVVKGQAAFVDYLHGTRGLQFTDAEHISKNSPIFLGRLLKKVENEEDVERALMRYFRYHPIYEFEPFFESVGLKPSEYNQLLPRDLMFLSDDEMLLENYHVLCNYGIARGKIGKIYKEAAEVFKYDFGLLSSKLQAYEALGLSKTSVIKLVASSPQLLVKEVDRMMFVKVLEQLESMGIQRDWIGGILSEKNTYNWGRTLMLLHFLHHLGLSSQEVAIFIRKQPNVISDGSGKTVFLLIGLLVKMGGREKEVIAMFTQFPSVQIGSYIKNVLRGLQFLIDIEMDHSDIQNLICTHMDIFGMCKLKRPNSIITTLNVGKKRLCKIIKNDPHELKKYAFGLKVTPLPNSGDDERSLMEKKKFLLRLGFVENSKEMNKALKVFRGKGDELQNRYDFLVKAGFDANDVSNMIKMAPQILNQKIDVLQRKLDFLLNNLGYPLSTLVAFPSCMSYTVGRVKLRFLMYDWLKDRARVNPGLALSSVLACSDKLFMKRFVNCDPKGPEVWENFKKALSSG</sequence>
<keyword evidence="4" id="KW-1185">Reference proteome</keyword>
<evidence type="ECO:0000313" key="4">
    <source>
        <dbReference type="Proteomes" id="UP001515500"/>
    </source>
</evidence>
<gene>
    <name evidence="5" type="primary">LOC120267270</name>
</gene>
<dbReference type="InterPro" id="IPR038538">
    <property type="entry name" value="MTERF_sf"/>
</dbReference>
<keyword evidence="2" id="KW-0805">Transcription regulation</keyword>
<keyword evidence="3" id="KW-0809">Transit peptide</keyword>
<evidence type="ECO:0000256" key="1">
    <source>
        <dbReference type="ARBA" id="ARBA00007692"/>
    </source>
</evidence>
<dbReference type="GO" id="GO:0006353">
    <property type="term" value="P:DNA-templated transcription termination"/>
    <property type="evidence" value="ECO:0007669"/>
    <property type="project" value="UniProtKB-KW"/>
</dbReference>
<reference evidence="5" key="1">
    <citation type="submission" date="2025-08" db="UniProtKB">
        <authorList>
            <consortium name="RefSeq"/>
        </authorList>
    </citation>
    <scope>IDENTIFICATION</scope>
</reference>
<evidence type="ECO:0000313" key="5">
    <source>
        <dbReference type="RefSeq" id="XP_039130880.1"/>
    </source>
</evidence>
<evidence type="ECO:0000256" key="2">
    <source>
        <dbReference type="ARBA" id="ARBA00022472"/>
    </source>
</evidence>
<protein>
    <submittedName>
        <fullName evidence="5">Transcription termination factor MTEF18, mitochondrial-like</fullName>
    </submittedName>
</protein>
<dbReference type="GeneID" id="120267270"/>
<dbReference type="PANTHER" id="PTHR13068">
    <property type="entry name" value="CGI-12 PROTEIN-RELATED"/>
    <property type="match status" value="1"/>
</dbReference>
<evidence type="ECO:0000256" key="3">
    <source>
        <dbReference type="ARBA" id="ARBA00022946"/>
    </source>
</evidence>
<dbReference type="RefSeq" id="XP_039130880.1">
    <property type="nucleotide sequence ID" value="XM_039274946.1"/>
</dbReference>
<dbReference type="InterPro" id="IPR003690">
    <property type="entry name" value="MTERF"/>
</dbReference>
<name>A0AB40BVJ9_DIOCR</name>
<accession>A0AB40BVJ9</accession>
<proteinExistence type="inferred from homology"/>
<dbReference type="Pfam" id="PF02536">
    <property type="entry name" value="mTERF"/>
    <property type="match status" value="1"/>
</dbReference>
<dbReference type="SMART" id="SM00733">
    <property type="entry name" value="Mterf"/>
    <property type="match status" value="6"/>
</dbReference>
<organism evidence="4 5">
    <name type="scientific">Dioscorea cayennensis subsp. rotundata</name>
    <name type="common">White Guinea yam</name>
    <name type="synonym">Dioscorea rotundata</name>
    <dbReference type="NCBI Taxonomy" id="55577"/>
    <lineage>
        <taxon>Eukaryota</taxon>
        <taxon>Viridiplantae</taxon>
        <taxon>Streptophyta</taxon>
        <taxon>Embryophyta</taxon>
        <taxon>Tracheophyta</taxon>
        <taxon>Spermatophyta</taxon>
        <taxon>Magnoliopsida</taxon>
        <taxon>Liliopsida</taxon>
        <taxon>Dioscoreales</taxon>
        <taxon>Dioscoreaceae</taxon>
        <taxon>Dioscorea</taxon>
    </lineage>
</organism>
<dbReference type="AlphaFoldDB" id="A0AB40BVJ9"/>
<dbReference type="PANTHER" id="PTHR13068:SF38">
    <property type="entry name" value="TRANSCRIPTION TERMINATION FACTOR FAMILY PROTEIN"/>
    <property type="match status" value="1"/>
</dbReference>
<dbReference type="Proteomes" id="UP001515500">
    <property type="component" value="Chromosome 8"/>
</dbReference>
<keyword evidence="2" id="KW-0806">Transcription termination</keyword>